<dbReference type="InterPro" id="IPR036291">
    <property type="entry name" value="NAD(P)-bd_dom_sf"/>
</dbReference>
<keyword evidence="6" id="KW-1185">Reference proteome</keyword>
<dbReference type="Proteomes" id="UP000249363">
    <property type="component" value="Unassembled WGS sequence"/>
</dbReference>
<dbReference type="GO" id="GO:0000140">
    <property type="term" value="F:acylglycerone-phosphate reductase (NADP+) activity"/>
    <property type="evidence" value="ECO:0007669"/>
    <property type="project" value="TreeGrafter"/>
</dbReference>
<sequence length="369" mass="40317">MSAHRKTSVLITGCSPGGIGHALAMEFHRRGCHVIATARNLELIKDLDLMGLSILALDVTSKQSIDECKSRVEQLTEGRLDILINNAGRPCVIPALDFDLADAKRTYDTNIFGPMLLIQSFISLLIPARGLIINNSSASTELPSLFSSVYSSSKAALNAYSTVLRMELRPFNVRVMVSMTGTVKSNMPSKVEQSLPPTSLYSAVNDMYQSRVTWSQRAGTMSAEDFAKGLVTEALKGEGWLGGWIGGSSLKVELRPELIKNTIPVDISESSLSISGVKRKVQFATTSTTICVAAVQRAPTSRIDDLCYTLDIAVQEDAIRFVLDHSDDEQYHMRLLRKVDQDINLCFLQDIIFGSTSLAKPAHGSDELS</sequence>
<keyword evidence="3" id="KW-0560">Oxidoreductase</keyword>
<reference evidence="5 6" key="1">
    <citation type="journal article" date="2017" name="Biotechnol. Biofuels">
        <title>Differential beta-glucosidase expression as a function of carbon source availability in Talaromyces amestolkiae: a genomic and proteomic approach.</title>
        <authorList>
            <person name="de Eugenio L.I."/>
            <person name="Mendez-Liter J.A."/>
            <person name="Nieto-Dominguez M."/>
            <person name="Alonso L."/>
            <person name="Gil-Munoz J."/>
            <person name="Barriuso J."/>
            <person name="Prieto A."/>
            <person name="Martinez M.J."/>
        </authorList>
    </citation>
    <scope>NUCLEOTIDE SEQUENCE [LARGE SCALE GENOMIC DNA]</scope>
    <source>
        <strain evidence="5 6">CIB</strain>
    </source>
</reference>
<dbReference type="PANTHER" id="PTHR44169:SF6">
    <property type="entry name" value="NADPH-DEPENDENT 1-ACYLDIHYDROXYACETONE PHOSPHATE REDUCTASE"/>
    <property type="match status" value="1"/>
</dbReference>
<evidence type="ECO:0000313" key="5">
    <source>
        <dbReference type="EMBL" id="RAO72813.1"/>
    </source>
</evidence>
<dbReference type="PRINTS" id="PR00080">
    <property type="entry name" value="SDRFAMILY"/>
</dbReference>
<dbReference type="GO" id="GO:0005811">
    <property type="term" value="C:lipid droplet"/>
    <property type="evidence" value="ECO:0007669"/>
    <property type="project" value="TreeGrafter"/>
</dbReference>
<comment type="caution">
    <text evidence="5">The sequence shown here is derived from an EMBL/GenBank/DDBJ whole genome shotgun (WGS) entry which is preliminary data.</text>
</comment>
<evidence type="ECO:0000256" key="4">
    <source>
        <dbReference type="RuleBase" id="RU000363"/>
    </source>
</evidence>
<evidence type="ECO:0000256" key="2">
    <source>
        <dbReference type="ARBA" id="ARBA00022857"/>
    </source>
</evidence>
<organism evidence="5 6">
    <name type="scientific">Talaromyces amestolkiae</name>
    <dbReference type="NCBI Taxonomy" id="1196081"/>
    <lineage>
        <taxon>Eukaryota</taxon>
        <taxon>Fungi</taxon>
        <taxon>Dikarya</taxon>
        <taxon>Ascomycota</taxon>
        <taxon>Pezizomycotina</taxon>
        <taxon>Eurotiomycetes</taxon>
        <taxon>Eurotiomycetidae</taxon>
        <taxon>Eurotiales</taxon>
        <taxon>Trichocomaceae</taxon>
        <taxon>Talaromyces</taxon>
        <taxon>Talaromyces sect. Talaromyces</taxon>
    </lineage>
</organism>
<evidence type="ECO:0000256" key="1">
    <source>
        <dbReference type="ARBA" id="ARBA00006484"/>
    </source>
</evidence>
<dbReference type="PANTHER" id="PTHR44169">
    <property type="entry name" value="NADPH-DEPENDENT 1-ACYLDIHYDROXYACETONE PHOSPHATE REDUCTASE"/>
    <property type="match status" value="1"/>
</dbReference>
<dbReference type="GO" id="GO:0005783">
    <property type="term" value="C:endoplasmic reticulum"/>
    <property type="evidence" value="ECO:0007669"/>
    <property type="project" value="TreeGrafter"/>
</dbReference>
<dbReference type="GO" id="GO:0004806">
    <property type="term" value="F:triacylglycerol lipase activity"/>
    <property type="evidence" value="ECO:0007669"/>
    <property type="project" value="TreeGrafter"/>
</dbReference>
<keyword evidence="2" id="KW-0521">NADP</keyword>
<comment type="similarity">
    <text evidence="1 4">Belongs to the short-chain dehydrogenases/reductases (SDR) family.</text>
</comment>
<dbReference type="Pfam" id="PF00106">
    <property type="entry name" value="adh_short"/>
    <property type="match status" value="1"/>
</dbReference>
<accession>A0A364LAM3</accession>
<proteinExistence type="inferred from homology"/>
<dbReference type="InterPro" id="IPR002347">
    <property type="entry name" value="SDR_fam"/>
</dbReference>
<name>A0A364LAM3_TALAM</name>
<dbReference type="EMBL" id="MIKG01000021">
    <property type="protein sequence ID" value="RAO72813.1"/>
    <property type="molecule type" value="Genomic_DNA"/>
</dbReference>
<dbReference type="PROSITE" id="PS00061">
    <property type="entry name" value="ADH_SHORT"/>
    <property type="match status" value="1"/>
</dbReference>
<dbReference type="SUPFAM" id="SSF51735">
    <property type="entry name" value="NAD(P)-binding Rossmann-fold domains"/>
    <property type="match status" value="1"/>
</dbReference>
<evidence type="ECO:0000256" key="3">
    <source>
        <dbReference type="ARBA" id="ARBA00023002"/>
    </source>
</evidence>
<dbReference type="GO" id="GO:0019433">
    <property type="term" value="P:triglyceride catabolic process"/>
    <property type="evidence" value="ECO:0007669"/>
    <property type="project" value="TreeGrafter"/>
</dbReference>
<evidence type="ECO:0000313" key="6">
    <source>
        <dbReference type="Proteomes" id="UP000249363"/>
    </source>
</evidence>
<dbReference type="GeneID" id="63798039"/>
<dbReference type="InterPro" id="IPR020904">
    <property type="entry name" value="Sc_DH/Rdtase_CS"/>
</dbReference>
<gene>
    <name evidence="5" type="ORF">BHQ10_008825</name>
</gene>
<dbReference type="PRINTS" id="PR00081">
    <property type="entry name" value="GDHRDH"/>
</dbReference>
<dbReference type="GO" id="GO:0006654">
    <property type="term" value="P:phosphatidic acid biosynthetic process"/>
    <property type="evidence" value="ECO:0007669"/>
    <property type="project" value="TreeGrafter"/>
</dbReference>
<dbReference type="STRING" id="1196081.A0A364LAM3"/>
<dbReference type="OrthoDB" id="2102561at2759"/>
<dbReference type="Gene3D" id="3.40.50.720">
    <property type="entry name" value="NAD(P)-binding Rossmann-like Domain"/>
    <property type="match status" value="1"/>
</dbReference>
<dbReference type="RefSeq" id="XP_040737327.1">
    <property type="nucleotide sequence ID" value="XM_040881673.1"/>
</dbReference>
<dbReference type="AlphaFoldDB" id="A0A364LAM3"/>
<protein>
    <submittedName>
        <fullName evidence="5">Uncharacterized protein</fullName>
    </submittedName>
</protein>